<dbReference type="InterPro" id="IPR012341">
    <property type="entry name" value="6hp_glycosidase-like_sf"/>
</dbReference>
<dbReference type="Pfam" id="PF12215">
    <property type="entry name" value="Glyco_hydr_116N"/>
    <property type="match status" value="1"/>
</dbReference>
<evidence type="ECO:0000259" key="2">
    <source>
        <dbReference type="PROSITE" id="PS50948"/>
    </source>
</evidence>
<keyword evidence="1" id="KW-1133">Transmembrane helix</keyword>
<dbReference type="Gene3D" id="3.50.4.10">
    <property type="entry name" value="Hepatocyte Growth Factor"/>
    <property type="match status" value="2"/>
</dbReference>
<feature type="transmembrane region" description="Helical" evidence="1">
    <location>
        <begin position="324"/>
        <end position="346"/>
    </location>
</feature>
<proteinExistence type="predicted"/>
<feature type="transmembrane region" description="Helical" evidence="1">
    <location>
        <begin position="823"/>
        <end position="841"/>
    </location>
</feature>
<keyword evidence="1" id="KW-0472">Membrane</keyword>
<dbReference type="PANTHER" id="PTHR12654:SF0">
    <property type="entry name" value="NON-LYSOSOMAL GLUCOSYLCERAMIDASE"/>
    <property type="match status" value="1"/>
</dbReference>
<dbReference type="PANTHER" id="PTHR12654">
    <property type="entry name" value="BILE ACID BETA-GLUCOSIDASE-RELATED"/>
    <property type="match status" value="1"/>
</dbReference>
<dbReference type="Proteomes" id="UP000663852">
    <property type="component" value="Unassembled WGS sequence"/>
</dbReference>
<evidence type="ECO:0000256" key="1">
    <source>
        <dbReference type="SAM" id="Phobius"/>
    </source>
</evidence>
<dbReference type="EMBL" id="CAJNOJ010000139">
    <property type="protein sequence ID" value="CAF1184663.1"/>
    <property type="molecule type" value="Genomic_DNA"/>
</dbReference>
<dbReference type="InterPro" id="IPR006775">
    <property type="entry name" value="GH116_catalytic"/>
</dbReference>
<dbReference type="GO" id="GO:0005975">
    <property type="term" value="P:carbohydrate metabolic process"/>
    <property type="evidence" value="ECO:0007669"/>
    <property type="project" value="InterPro"/>
</dbReference>
<dbReference type="InterPro" id="IPR003609">
    <property type="entry name" value="Pan_app"/>
</dbReference>
<protein>
    <recommendedName>
        <fullName evidence="2">Apple domain-containing protein</fullName>
    </recommendedName>
</protein>
<keyword evidence="1" id="KW-0812">Transmembrane</keyword>
<dbReference type="InterPro" id="IPR024462">
    <property type="entry name" value="GH116_N"/>
</dbReference>
<feature type="transmembrane region" description="Helical" evidence="1">
    <location>
        <begin position="1153"/>
        <end position="1175"/>
    </location>
</feature>
<gene>
    <name evidence="3" type="ORF">EDS130_LOCUS24448</name>
</gene>
<reference evidence="3" key="1">
    <citation type="submission" date="2021-02" db="EMBL/GenBank/DDBJ databases">
        <authorList>
            <person name="Nowell W R."/>
        </authorList>
    </citation>
    <scope>NUCLEOTIDE SEQUENCE</scope>
</reference>
<feature type="domain" description="Apple" evidence="2">
    <location>
        <begin position="1194"/>
        <end position="1280"/>
    </location>
</feature>
<comment type="caution">
    <text evidence="3">The sequence shown here is derived from an EMBL/GenBank/DDBJ whole genome shotgun (WGS) entry which is preliminary data.</text>
</comment>
<name>A0A814VBH4_ADIRI</name>
<dbReference type="Pfam" id="PF04685">
    <property type="entry name" value="DUF608"/>
    <property type="match status" value="1"/>
</dbReference>
<dbReference type="Pfam" id="PF14295">
    <property type="entry name" value="PAN_4"/>
    <property type="match status" value="1"/>
</dbReference>
<dbReference type="Gene3D" id="1.50.10.10">
    <property type="match status" value="1"/>
</dbReference>
<accession>A0A814VBH4</accession>
<organism evidence="3 4">
    <name type="scientific">Adineta ricciae</name>
    <name type="common">Rotifer</name>
    <dbReference type="NCBI Taxonomy" id="249248"/>
    <lineage>
        <taxon>Eukaryota</taxon>
        <taxon>Metazoa</taxon>
        <taxon>Spiralia</taxon>
        <taxon>Gnathifera</taxon>
        <taxon>Rotifera</taxon>
        <taxon>Eurotatoria</taxon>
        <taxon>Bdelloidea</taxon>
        <taxon>Adinetida</taxon>
        <taxon>Adinetidae</taxon>
        <taxon>Adineta</taxon>
    </lineage>
</organism>
<dbReference type="SUPFAM" id="SSF48208">
    <property type="entry name" value="Six-hairpin glycosidases"/>
    <property type="match status" value="1"/>
</dbReference>
<evidence type="ECO:0000313" key="3">
    <source>
        <dbReference type="EMBL" id="CAF1184663.1"/>
    </source>
</evidence>
<dbReference type="OrthoDB" id="6019299at2759"/>
<dbReference type="GO" id="GO:0008422">
    <property type="term" value="F:beta-glucosidase activity"/>
    <property type="evidence" value="ECO:0007669"/>
    <property type="project" value="TreeGrafter"/>
</dbReference>
<sequence length="1875" mass="213727">MPILLLYTSLTNITRTVVVEKPTVETYLNLYSKYPQTLSCPCSTISINYGDILSIQYSFHQVCTSDFISKKWTNYLTIDYENTYLNVTDFRWIARQTFQTIRSFCELINTTLSNSLSQFYSKQYVSVNVVSLQMIQSQSHSSVSQFRSSTTNSFLFSLIKIRDIIHVNALFSAHMTNFDAILDHTFDDLVFVERTYGNCSCGVSPLCVIPSSIYDLSNTTVLFTVPGIYAGCYLIESTLQSTLECFYDQTCVDRIQSFSLSSQTVQITSLNQSFPSLYSVNSTVQQLIDQLMIEQWNASIVYSKYYAECSPLQCTYSYQARNDAIYIITTLVGLIGGLVTILKIVVPRFVKLIRRRRQRQILLEESSTRRSNGNFCFKINNLISTLNLFPSTPPTTNAYELRNQTLSTRLFLLSLFIIMTILLLYTSLVNITKTVIVKTPAVEKYLELYSQFPETLSCPCSAISISYGKFFLMNYTLHQVCSSDFVSDEWINYLTTHINFVWYLWNRLDFRLISGETFRGIKILCESLETTISQSLNQFYSNEYISGFLLPSGLLETQTKAFLAQFRTSTTNSYLVSLSLVRDTVQTNAVFSAKVTNYELFYHSDHVHMNTNSYDSCSCSLSSACIMQSSIYDDSNPNSIMFTVPGMYAGCYIIESLLASTLECFYNETCITQLQSFYQSNQTLRVTPLNSSFPSLYSVNSAMQVVINNLMIEEWNSMINYSSYFDECSPLQCTYSYQTRNDMIYIVTTLIGLVGGLITILKIVVPRSIQIIRGRKIETNSGELSLTLREHLKNFYEKFNLFPSIPPTTNDHELRNQKISTKLFVMLLILIVTILLLYTSLANITKTVVVEKPTVETYLNLYSKYPQTLSCPCSTISINYGDILSIQYSFHQVCTSDFIKLDWIYFLDFFQSPLYAHFKDFLLMGPQVFQGLRSFCLTIKAIIDNNIDKFYKNQYISAYVIPLNLFQSQVSLLNNQFRTSLIADYLLSLSLIHETTDGNALQSVQMTNYELYKRGDAISVRPSTYDNCSCTYSSSCLMQSAFYNYTNHTITFSVPGINVGCYFTEALLLSNLQCFYSKKCVNHLKSLYTWMGDIEISQIDTLSPSLYTINSSVQELINQLMIEEWNLNIMYNQYYSECSPLRCTYSYQARNDAIYIITTLVGLVGGLITILKIVVPRFVAVFRRYALRHQPLQCDSNPILAETDLPGADFLSIIPSAADPSECNTLCCRYASCTSWSYASAAPSDFNDCRQGRPCCYLKSYTPQSVHNPNIISAIMNRTFPFEHPPSGLRSAVPIGGITTGSIELRGDGTFHEWTIENQSPATGAKLGFINDALLAFRITNLDTKEIDTRLIRTHPTHSIKGIQTIKYHGSYPVSKLELVDESLKADLDLYAYSVLKVADLNRSLTPAIIFSLNVHNLNPYPISIDFMSTLPLSAQIDQTRQSNHIVQQITPANYTDCIVFCHQNPSCASWNWQILNNNPTCSLYSDVPYNEYLSGHVSGVRGQWSFDKPCPLVLDRPGSATANGQFLLWPYLSSNRTMSVTIDNNIENLLNKFAENGRWSDDTPIQQSAGVHGAVSVSTTLQPGEQQTLSILFAWYFPHHFWLDLPLDNYYSLLFTNVTDVAKSIGNEEQLEVIVNDILSLHNIYSNSSLPDYLIDSLINSVSHMRSAMYFSNGDWRQWEAFDCNDVDSVHNDHQRHLPYILYFPETEKLKMYQWAKYQQPDGMIQETFTVGCLGDTESYDTHGGRRMGDVTSIFILETLELYRWTNDTKFLNDMYPHVSAGIQWQLSVSSNIGLPENLECTYDIPYLSQYPTTTFNSFMHLAAMRACMELSKIMRDTKTYNQCYEAYIVAGKQIDKLLWYNDSLDTRIQHRIC</sequence>
<dbReference type="PROSITE" id="PS50948">
    <property type="entry name" value="PAN"/>
    <property type="match status" value="1"/>
</dbReference>
<feature type="transmembrane region" description="Helical" evidence="1">
    <location>
        <begin position="410"/>
        <end position="428"/>
    </location>
</feature>
<dbReference type="InterPro" id="IPR008928">
    <property type="entry name" value="6-hairpin_glycosidase_sf"/>
</dbReference>
<feature type="transmembrane region" description="Helical" evidence="1">
    <location>
        <begin position="743"/>
        <end position="765"/>
    </location>
</feature>
<dbReference type="InterPro" id="IPR052566">
    <property type="entry name" value="Non-lysos_glucosylceramidase"/>
</dbReference>
<evidence type="ECO:0000313" key="4">
    <source>
        <dbReference type="Proteomes" id="UP000663852"/>
    </source>
</evidence>